<dbReference type="Gene3D" id="2.40.170.20">
    <property type="entry name" value="TonB-dependent receptor, beta-barrel domain"/>
    <property type="match status" value="1"/>
</dbReference>
<gene>
    <name evidence="6" type="ORF">PQU92_17785</name>
</gene>
<dbReference type="RefSeq" id="WP_272749644.1">
    <property type="nucleotide sequence ID" value="NZ_JAQQKX010000022.1"/>
</dbReference>
<dbReference type="Proteomes" id="UP001214854">
    <property type="component" value="Unassembled WGS sequence"/>
</dbReference>
<protein>
    <submittedName>
        <fullName evidence="6">TonB-dependent receptor</fullName>
    </submittedName>
</protein>
<name>A0ABT5HYK8_9CAUL</name>
<keyword evidence="3" id="KW-0998">Cell outer membrane</keyword>
<dbReference type="PANTHER" id="PTHR40980">
    <property type="entry name" value="PLUG DOMAIN-CONTAINING PROTEIN"/>
    <property type="match status" value="1"/>
</dbReference>
<evidence type="ECO:0000256" key="3">
    <source>
        <dbReference type="ARBA" id="ARBA00023237"/>
    </source>
</evidence>
<dbReference type="NCBIfam" id="TIGR01782">
    <property type="entry name" value="TonB-Xanth-Caul"/>
    <property type="match status" value="1"/>
</dbReference>
<accession>A0ABT5HYK8</accession>
<comment type="subcellular location">
    <subcellularLocation>
        <location evidence="1">Cell outer membrane</location>
    </subcellularLocation>
</comment>
<dbReference type="InterPro" id="IPR037066">
    <property type="entry name" value="Plug_dom_sf"/>
</dbReference>
<dbReference type="EMBL" id="JAQQKX010000022">
    <property type="protein sequence ID" value="MDC7685138.1"/>
    <property type="molecule type" value="Genomic_DNA"/>
</dbReference>
<keyword evidence="2" id="KW-0472">Membrane</keyword>
<evidence type="ECO:0000256" key="2">
    <source>
        <dbReference type="ARBA" id="ARBA00023136"/>
    </source>
</evidence>
<dbReference type="PANTHER" id="PTHR40980:SF3">
    <property type="entry name" value="TONB-DEPENDENT RECEPTOR-LIKE BETA-BARREL DOMAIN-CONTAINING PROTEIN"/>
    <property type="match status" value="1"/>
</dbReference>
<evidence type="ECO:0000313" key="6">
    <source>
        <dbReference type="EMBL" id="MDC7685138.1"/>
    </source>
</evidence>
<dbReference type="InterPro" id="IPR012910">
    <property type="entry name" value="Plug_dom"/>
</dbReference>
<feature type="chain" id="PRO_5045997270" evidence="4">
    <location>
        <begin position="31"/>
        <end position="1217"/>
    </location>
</feature>
<dbReference type="SUPFAM" id="SSF56935">
    <property type="entry name" value="Porins"/>
    <property type="match status" value="1"/>
</dbReference>
<feature type="domain" description="TonB-dependent receptor plug" evidence="5">
    <location>
        <begin position="61"/>
        <end position="175"/>
    </location>
</feature>
<evidence type="ECO:0000313" key="7">
    <source>
        <dbReference type="Proteomes" id="UP001214854"/>
    </source>
</evidence>
<keyword evidence="4" id="KW-0732">Signal</keyword>
<feature type="signal peptide" evidence="4">
    <location>
        <begin position="1"/>
        <end position="30"/>
    </location>
</feature>
<organism evidence="6 7">
    <name type="scientific">Asticcacaulis aquaticus</name>
    <dbReference type="NCBI Taxonomy" id="2984212"/>
    <lineage>
        <taxon>Bacteria</taxon>
        <taxon>Pseudomonadati</taxon>
        <taxon>Pseudomonadota</taxon>
        <taxon>Alphaproteobacteria</taxon>
        <taxon>Caulobacterales</taxon>
        <taxon>Caulobacteraceae</taxon>
        <taxon>Asticcacaulis</taxon>
    </lineage>
</organism>
<sequence>MHKSPKGAFARYLMTGTGLAMLAVSAPAFAQQAPVAAKGDEVTEVIIVGTRASQQSAIDRKKKAKTATDSIVAEDVGSFPDRNLNEAISRIAGMSVNRGEGGEGEGLTLRGNGPDLTRVEMDGMSVNSSGFDLAVNGGNGGGRGSDLRELPADLIKSVDVVKGQTPDQTEGGLGGTVQIKTRSGLDFKKPYLSMRVGLDQNSLSQKWSPDVNIVASRKFFDNRLGVIFNVTKTRRLNDSHQLNVAGTNNAYGYLRAFDFDNSPNKTFSFDPSLANGAGANDPVATWDLTAGGKFNSLTPVEILTRSAAAKTKAECLTQFPLYTDAQLNTIVAGTSNANRAAAQSQRIQEQITCMNQWNDYAPNLVRDKNLTQYEDRLNWDIRFDYKVNDHLSVYVKYQVADRLQTEDNRQRTRGSINAYYAGVTGITTQNLVSNTNIATGTPVVLTPVAGNGYYIYNAGTPTKAATLDQTLAGSVVNMAFPVNGVALNIVPTSIVMDSNHHLTQFDLTNASYGVDHIHNEQIWKNNYVLAGGTYKDGPLLVEFQGSKSEATYTRYDKRMSRSTNYGTATMKVLPSGIWDFVLPSNFDFNDMNNYVQLNAASAVGMPQYTGGITLQYNPRLVETTENAAKIDATYSMNDFPILKRFKAGVSYRQVLNDYWGAGGFSPKPNVFVPTLAGRSSVRACENISTTTAANACVYGYVPNATTGTTFLYGTETVTRAQLVSILQNSIEYNDGAFMNGYEGVDGLELWDSIDIDKAFSQLSSTRNYNFDCIKRCAGSDGIMYDQPVSKSNEEVTAAYYMFDFEQQLPLGMEFSGNFGVRYVKSSVQGSGFVGLTSIRKNANWVDTNPAANITTTTITKPINIDRSYTDWLPSYNAALWVIPDKLVARYNWSKTVARPPIGRLWPAGTCTVDERVEDRVDAGAEEDMTCTTFGNPELQPYTATKNNTSIEWYPNKDTFVSLAYYRQKVKIGAPVVVRVVDVPLFAGTDEIDPATGRPISDFTFAYNTYINGPGYVMSGWELATKTALTFLPWRLRYTGVDFNISTNKASGAGGYTDPLTGQNVGVTGRPNYYANLVLWYDDGKTNVRVAYQARDEVLNFVSGNGSVSANSNSTSFPTNIENYSVNNFPILNPINGVRLPYNPGEPVYAQKYGYLDAKLTHKLSPSVEIYVEGRNLLNEGAVSIGSADRGFSDGTVNAWSTVYAGRRMTFGMTYRLQ</sequence>
<keyword evidence="6" id="KW-0675">Receptor</keyword>
<evidence type="ECO:0000259" key="5">
    <source>
        <dbReference type="Pfam" id="PF07715"/>
    </source>
</evidence>
<evidence type="ECO:0000256" key="4">
    <source>
        <dbReference type="SAM" id="SignalP"/>
    </source>
</evidence>
<dbReference type="InterPro" id="IPR036942">
    <property type="entry name" value="Beta-barrel_TonB_sf"/>
</dbReference>
<dbReference type="InterPro" id="IPR010104">
    <property type="entry name" value="TonB_rcpt_bac"/>
</dbReference>
<reference evidence="6 7" key="1">
    <citation type="submission" date="2023-01" db="EMBL/GenBank/DDBJ databases">
        <title>Novel species of the genus Asticcacaulis isolated from rivers.</title>
        <authorList>
            <person name="Lu H."/>
        </authorList>
    </citation>
    <scope>NUCLEOTIDE SEQUENCE [LARGE SCALE GENOMIC DNA]</scope>
    <source>
        <strain evidence="6 7">BYS171W</strain>
    </source>
</reference>
<evidence type="ECO:0000256" key="1">
    <source>
        <dbReference type="ARBA" id="ARBA00004442"/>
    </source>
</evidence>
<comment type="caution">
    <text evidence="6">The sequence shown here is derived from an EMBL/GenBank/DDBJ whole genome shotgun (WGS) entry which is preliminary data.</text>
</comment>
<dbReference type="Gene3D" id="2.170.130.10">
    <property type="entry name" value="TonB-dependent receptor, plug domain"/>
    <property type="match status" value="1"/>
</dbReference>
<proteinExistence type="predicted"/>
<dbReference type="Pfam" id="PF07715">
    <property type="entry name" value="Plug"/>
    <property type="match status" value="1"/>
</dbReference>
<keyword evidence="7" id="KW-1185">Reference proteome</keyword>